<dbReference type="AlphaFoldDB" id="A0AAV7RMH2"/>
<sequence length="78" mass="8299">MAGSVAAQEKGAEAAEGRWRDAVASELIAKERSSIIRIRGQWGPGDQEERLGSGLGAGHGSDGPECEHRVHGRVLRTH</sequence>
<feature type="region of interest" description="Disordered" evidence="1">
    <location>
        <begin position="39"/>
        <end position="78"/>
    </location>
</feature>
<name>A0AAV7RMH2_PLEWA</name>
<reference evidence="2" key="1">
    <citation type="journal article" date="2022" name="bioRxiv">
        <title>Sequencing and chromosome-scale assembly of the giantPleurodeles waltlgenome.</title>
        <authorList>
            <person name="Brown T."/>
            <person name="Elewa A."/>
            <person name="Iarovenko S."/>
            <person name="Subramanian E."/>
            <person name="Araus A.J."/>
            <person name="Petzold A."/>
            <person name="Susuki M."/>
            <person name="Suzuki K.-i.T."/>
            <person name="Hayashi T."/>
            <person name="Toyoda A."/>
            <person name="Oliveira C."/>
            <person name="Osipova E."/>
            <person name="Leigh N.D."/>
            <person name="Simon A."/>
            <person name="Yun M.H."/>
        </authorList>
    </citation>
    <scope>NUCLEOTIDE SEQUENCE</scope>
    <source>
        <strain evidence="2">20211129_DDA</strain>
        <tissue evidence="2">Liver</tissue>
    </source>
</reference>
<accession>A0AAV7RMH2</accession>
<protein>
    <submittedName>
        <fullName evidence="2">Uncharacterized protein</fullName>
    </submittedName>
</protein>
<evidence type="ECO:0000313" key="3">
    <source>
        <dbReference type="Proteomes" id="UP001066276"/>
    </source>
</evidence>
<dbReference type="Proteomes" id="UP001066276">
    <property type="component" value="Chromosome 5"/>
</dbReference>
<comment type="caution">
    <text evidence="2">The sequence shown here is derived from an EMBL/GenBank/DDBJ whole genome shotgun (WGS) entry which is preliminary data.</text>
</comment>
<evidence type="ECO:0000313" key="2">
    <source>
        <dbReference type="EMBL" id="KAJ1153474.1"/>
    </source>
</evidence>
<proteinExistence type="predicted"/>
<evidence type="ECO:0000256" key="1">
    <source>
        <dbReference type="SAM" id="MobiDB-lite"/>
    </source>
</evidence>
<dbReference type="EMBL" id="JANPWB010000009">
    <property type="protein sequence ID" value="KAJ1153474.1"/>
    <property type="molecule type" value="Genomic_DNA"/>
</dbReference>
<organism evidence="2 3">
    <name type="scientific">Pleurodeles waltl</name>
    <name type="common">Iberian ribbed newt</name>
    <dbReference type="NCBI Taxonomy" id="8319"/>
    <lineage>
        <taxon>Eukaryota</taxon>
        <taxon>Metazoa</taxon>
        <taxon>Chordata</taxon>
        <taxon>Craniata</taxon>
        <taxon>Vertebrata</taxon>
        <taxon>Euteleostomi</taxon>
        <taxon>Amphibia</taxon>
        <taxon>Batrachia</taxon>
        <taxon>Caudata</taxon>
        <taxon>Salamandroidea</taxon>
        <taxon>Salamandridae</taxon>
        <taxon>Pleurodelinae</taxon>
        <taxon>Pleurodeles</taxon>
    </lineage>
</organism>
<keyword evidence="3" id="KW-1185">Reference proteome</keyword>
<gene>
    <name evidence="2" type="ORF">NDU88_006233</name>
</gene>